<comment type="subcellular location">
    <subcellularLocation>
        <location evidence="1">Secreted</location>
    </subcellularLocation>
</comment>
<dbReference type="PROSITE" id="PS50923">
    <property type="entry name" value="SUSHI"/>
    <property type="match status" value="2"/>
</dbReference>
<dbReference type="InterPro" id="IPR018511">
    <property type="entry name" value="Hemolysin-typ_Ca-bd_CS"/>
</dbReference>
<keyword evidence="7" id="KW-1185">Reference proteome</keyword>
<dbReference type="OrthoDB" id="5985291at2759"/>
<dbReference type="InterPro" id="IPR001190">
    <property type="entry name" value="SRCR"/>
</dbReference>
<keyword evidence="3" id="KW-1015">Disulfide bond</keyword>
<comment type="caution">
    <text evidence="6">The sequence shown here is derived from an EMBL/GenBank/DDBJ whole genome shotgun (WGS) entry which is preliminary data.</text>
</comment>
<dbReference type="Gene3D" id="2.10.70.10">
    <property type="entry name" value="Complement Module, domain 1"/>
    <property type="match status" value="2"/>
</dbReference>
<dbReference type="InterPro" id="IPR011049">
    <property type="entry name" value="Serralysin-like_metalloprot_C"/>
</dbReference>
<dbReference type="Gene3D" id="2.150.10.10">
    <property type="entry name" value="Serralysin-like metalloprotease, C-terminal"/>
    <property type="match status" value="3"/>
</dbReference>
<keyword evidence="2" id="KW-0964">Secreted</keyword>
<dbReference type="SUPFAM" id="SSF57535">
    <property type="entry name" value="Complement control module/SCR domain"/>
    <property type="match status" value="2"/>
</dbReference>
<dbReference type="EMBL" id="CACRXK020001389">
    <property type="protein sequence ID" value="CAB3988828.1"/>
    <property type="molecule type" value="Genomic_DNA"/>
</dbReference>
<accession>A0A7D9DQH8</accession>
<dbReference type="PANTHER" id="PTHR38340:SF1">
    <property type="entry name" value="S-LAYER PROTEIN"/>
    <property type="match status" value="1"/>
</dbReference>
<dbReference type="GO" id="GO:0016020">
    <property type="term" value="C:membrane"/>
    <property type="evidence" value="ECO:0007669"/>
    <property type="project" value="InterPro"/>
</dbReference>
<dbReference type="InterPro" id="IPR035976">
    <property type="entry name" value="Sushi/SCR/CCP_sf"/>
</dbReference>
<dbReference type="CDD" id="cd00063">
    <property type="entry name" value="FN3"/>
    <property type="match status" value="1"/>
</dbReference>
<evidence type="ECO:0000256" key="2">
    <source>
        <dbReference type="ARBA" id="ARBA00022525"/>
    </source>
</evidence>
<dbReference type="CDD" id="cd00033">
    <property type="entry name" value="CCP"/>
    <property type="match status" value="2"/>
</dbReference>
<dbReference type="GO" id="GO:0005576">
    <property type="term" value="C:extracellular region"/>
    <property type="evidence" value="ECO:0007669"/>
    <property type="project" value="UniProtKB-SubCell"/>
</dbReference>
<dbReference type="PANTHER" id="PTHR38340">
    <property type="entry name" value="S-LAYER PROTEIN"/>
    <property type="match status" value="1"/>
</dbReference>
<keyword evidence="5" id="KW-0768">Sushi</keyword>
<evidence type="ECO:0000256" key="1">
    <source>
        <dbReference type="ARBA" id="ARBA00004613"/>
    </source>
</evidence>
<dbReference type="InterPro" id="IPR001343">
    <property type="entry name" value="Hemolysn_Ca-bd"/>
</dbReference>
<proteinExistence type="predicted"/>
<dbReference type="InterPro" id="IPR000436">
    <property type="entry name" value="Sushi_SCR_CCP_dom"/>
</dbReference>
<dbReference type="InterPro" id="IPR003961">
    <property type="entry name" value="FN3_dom"/>
</dbReference>
<dbReference type="PROSITE" id="PS00330">
    <property type="entry name" value="HEMOLYSIN_CALCIUM"/>
    <property type="match status" value="4"/>
</dbReference>
<reference evidence="6" key="1">
    <citation type="submission" date="2020-04" db="EMBL/GenBank/DDBJ databases">
        <authorList>
            <person name="Alioto T."/>
            <person name="Alioto T."/>
            <person name="Gomez Garrido J."/>
        </authorList>
    </citation>
    <scope>NUCLEOTIDE SEQUENCE</scope>
    <source>
        <strain evidence="6">A484AB</strain>
    </source>
</reference>
<protein>
    <submittedName>
        <fullName evidence="6">Iron-regulated -like</fullName>
    </submittedName>
</protein>
<dbReference type="Pfam" id="PF00353">
    <property type="entry name" value="HemolysinCabind"/>
    <property type="match status" value="4"/>
</dbReference>
<name>A0A7D9DQH8_PARCT</name>
<dbReference type="Proteomes" id="UP001152795">
    <property type="component" value="Unassembled WGS sequence"/>
</dbReference>
<gene>
    <name evidence="6" type="ORF">PACLA_8A010129</name>
</gene>
<dbReference type="PRINTS" id="PR00313">
    <property type="entry name" value="CABNDNGRPT"/>
</dbReference>
<sequence>MLETKENAIIEWNNLKTDGVITESTVGNRFTVKISETKVLTLKNLFRLLQFYPDIYEGREKKHTSFEVPIGGKVRKFRLATSNPRFGGVHQISVYSYDDDWPGTTKRGGKGLPSYDVMVDRVLRQFPNHKTLAETMVTSVDKTLREQPNFENVLKVGGVGPSTADTVRATVEFLIISMIAEAAQPAVQFKTNFIKQLATKIKAGKHFPKPEDLPKLVKVAGPSGRTPAMDEIVRNGLDCVSNAKRKFHEAFGSSEFPTRDTGGTKKGRQLMHEKGSETVTAFASRKRAAQRHDHKEIEKKLEELSRGYCGGTRRIKRASCSLEDKNSVTVDEDSIKITDRNVEFDVVDRRKAKERKHMTLSLEDLDLATPKLIQEHITKSRTPGATKAYAKINKGLAVHGLIFSVLGAADYFSNGDNIRGGFSLSQSVHTLGGLTSFNEIVSKVGKRILINAAKGVAKGLNLEKGLERFSNKVENFMEKGVGKMLGDIPGVGLVFDVYFIEQDVEQLANLDFNNPEDVKLLPLRVVDLVLDIDTTVLNLIGTFCPAAEIITEPLVIILSIIRMAIDDFYIDIMDEMEKVNWKSPWAGLEFLGALVKGSIEGAADFFTGGLRRQMESYRKQEQHDKKLVQNLTKFESYYKIVGKTEGDHKTIDFTKGMLSSFGGYINFRLLDNNHAMLEIGDVSGPVNDKHHTIRKTFKIDPNLNDIVLGLGESRTFTYKHKKAKLWFVIPIKSYKVICGANMHEKSVYGTYYGNSKNNTFYAVQKPKDTTTPGKDENKAHEECNFGNLNVKFATGNYHYNLYGRGGRDTFYLGPEMSTVTGGEDTDVYIIQSDGGKTIIDNFAEDAKRDIVVINVHYDSIECHQSRKDLDVIYSKSHHIRIKNWFTPGNVNYYRHITFRSKDGVIFVPKETSASSAENAVQCSAVALDLSSAKAPQRASLTDSKFIHVKQVTGSNEIDNIVGNDVNNILDGGRGADYLTGGKDEDTYIIRAKEGCDTIDNNAEDFLNTTDVLVFEVPFDEIEVHTRGNDLSVTDRNNPQTSCFTVSNWLLGYQYRHILFTSSDHVVFNVTTSKSGRVTKVPIMLDYKTSASAVCVDLSDSASQDCIKPPGFAYVATISDSPLSDHIVGNAQSNFLSCSGGEDFLEGGEGSDNYVVKKSCTKATINNFDSRKKSDLLYIDATFEILQSEKHNSDLRIISKRGTPEITLRSWFESNESQHLGVRTADGVTLRIGEEGQLEPIEVSKDPNECRCKNAECNTDVITYNLSEAPWTSVIRFQLKSSHCSYTIYGNSLNNYLDPGAGNGYNYQHLEGRGGSDTYVLSHGYGEFNEINNFADDNTTDILQFGVEFEDIGVYFHAENDVILASKSRSSSLSVRILDYFRSYKYQHLQIVTANKVTFEIMQEHPGNDHTREIDGGSQGDILRGGDNGTVLEGKEGNDKIYGGAGNDIIFGGDGNDAINGGAGDDYIYGGNGKDIIDGGDGSDTLIFSGNGFRREGVRVDLNIGFGKKVDAEGDKYLNVENVFGTIHDDVMVGSFSNNKLYGLDGKDTFIVLGGDDLLVGGEEKDLYILHQASGIKVIDNYAEDEVEDTLSLLYFNSVDLCAFLVGNDLHLQVAMTNVASALYHGRHLAITMINWKVSEKYRHMKIAFNDTLWEGVALSGIISKFYDLENSVNYVTTGTNLRVTSKSDTKIRLAWRKIDSLLLSYPNTKLYLINFNWREPQNVHTTPVNSQTSVTVSSLESAAHYVFSLVLKKCNTTVAVSYTLTTFGRERNCPAALVQYSTVQYSPGTVVSTPNHGTIATVTCNTGYTIEDRMAARKSTCIDEEWIPSLPTCNRIQQCSTPKKPTNGEVSAAVLDEGSKAHYVCHKGYRLSGPKERTCVHEFWSGTDPACQPLNCPRQLNVDNEEFYPCSYMTHANMYGTIDSPLEGYCIRLQCSNPNYRPSHELQGKIYGPRWESDWNIPQGGRVCNDGKWIGYVDDKCEPTSKLFHVEDEWNMKKGLLILWENGAWNVASSSPNNERLRLSCKSMGIDDPQHVTYTLNRRSQIKVACTKLRLVAPKPTRYEGKIEVLNNNGQWEGVCVTKQERKRVILRATKFVMHLASTSEHRW</sequence>
<dbReference type="GO" id="GO:0005509">
    <property type="term" value="F:calcium ion binding"/>
    <property type="evidence" value="ECO:0007669"/>
    <property type="project" value="InterPro"/>
</dbReference>
<evidence type="ECO:0000256" key="3">
    <source>
        <dbReference type="ARBA" id="ARBA00023157"/>
    </source>
</evidence>
<dbReference type="PROSITE" id="PS50287">
    <property type="entry name" value="SRCR_2"/>
    <property type="match status" value="1"/>
</dbReference>
<comment type="caution">
    <text evidence="4">Lacks conserved residue(s) required for the propagation of feature annotation.</text>
</comment>
<evidence type="ECO:0000256" key="4">
    <source>
        <dbReference type="PROSITE-ProRule" id="PRU00196"/>
    </source>
</evidence>
<dbReference type="InterPro" id="IPR050557">
    <property type="entry name" value="RTX_toxin/Mannuronan_C5-epim"/>
</dbReference>
<dbReference type="SMART" id="SM00032">
    <property type="entry name" value="CCP"/>
    <property type="match status" value="2"/>
</dbReference>
<organism evidence="6 7">
    <name type="scientific">Paramuricea clavata</name>
    <name type="common">Red gorgonian</name>
    <name type="synonym">Violescent sea-whip</name>
    <dbReference type="NCBI Taxonomy" id="317549"/>
    <lineage>
        <taxon>Eukaryota</taxon>
        <taxon>Metazoa</taxon>
        <taxon>Cnidaria</taxon>
        <taxon>Anthozoa</taxon>
        <taxon>Octocorallia</taxon>
        <taxon>Malacalcyonacea</taxon>
        <taxon>Plexauridae</taxon>
        <taxon>Paramuricea</taxon>
    </lineage>
</organism>
<dbReference type="Pfam" id="PF00084">
    <property type="entry name" value="Sushi"/>
    <property type="match status" value="1"/>
</dbReference>
<dbReference type="SUPFAM" id="SSF51120">
    <property type="entry name" value="beta-Roll"/>
    <property type="match status" value="5"/>
</dbReference>
<evidence type="ECO:0000313" key="7">
    <source>
        <dbReference type="Proteomes" id="UP001152795"/>
    </source>
</evidence>
<evidence type="ECO:0000256" key="5">
    <source>
        <dbReference type="PROSITE-ProRule" id="PRU00302"/>
    </source>
</evidence>
<evidence type="ECO:0000313" key="6">
    <source>
        <dbReference type="EMBL" id="CAB3988828.1"/>
    </source>
</evidence>